<dbReference type="GO" id="GO:0003677">
    <property type="term" value="F:DNA binding"/>
    <property type="evidence" value="ECO:0007669"/>
    <property type="project" value="TreeGrafter"/>
</dbReference>
<dbReference type="GO" id="GO:0005634">
    <property type="term" value="C:nucleus"/>
    <property type="evidence" value="ECO:0007669"/>
    <property type="project" value="TreeGrafter"/>
</dbReference>
<dbReference type="InterPro" id="IPR050863">
    <property type="entry name" value="CenT-Element_Derived"/>
</dbReference>
<keyword evidence="3" id="KW-1185">Reference proteome</keyword>
<dbReference type="AlphaFoldDB" id="A0A812BIG3"/>
<dbReference type="PANTHER" id="PTHR19303:SF73">
    <property type="entry name" value="PROTEIN PDC2"/>
    <property type="match status" value="1"/>
</dbReference>
<name>A0A812BIG3_ACAPH</name>
<sequence>MLPDRILAVKDDIHKTEGYKQAKNCITILFTYNTAGIHKLNMATLPVLYSNSARSWMTAEIFKNFIPIVRRHLCSRNLPEKAVLLLNNCSTHPAASTLRTPNGQIFVKYLSKNTTSKIQSCDAGIIKSFKALYKKELVDGDAGSDRHITDYLKELTLKDSFYLTAKAWETVSKATMRNCYLEEGLQTSPSRTGSTCGPR</sequence>
<protein>
    <recommendedName>
        <fullName evidence="1">DDE-1 domain-containing protein</fullName>
    </recommendedName>
</protein>
<dbReference type="EMBL" id="CAHIKZ030000590">
    <property type="protein sequence ID" value="CAE1228034.1"/>
    <property type="molecule type" value="Genomic_DNA"/>
</dbReference>
<evidence type="ECO:0000313" key="2">
    <source>
        <dbReference type="EMBL" id="CAE1228034.1"/>
    </source>
</evidence>
<reference evidence="2" key="1">
    <citation type="submission" date="2021-01" db="EMBL/GenBank/DDBJ databases">
        <authorList>
            <person name="Li R."/>
            <person name="Bekaert M."/>
        </authorList>
    </citation>
    <scope>NUCLEOTIDE SEQUENCE</scope>
    <source>
        <strain evidence="2">Farmed</strain>
    </source>
</reference>
<dbReference type="PANTHER" id="PTHR19303">
    <property type="entry name" value="TRANSPOSON"/>
    <property type="match status" value="1"/>
</dbReference>
<feature type="domain" description="DDE-1" evidence="1">
    <location>
        <begin position="15"/>
        <end position="180"/>
    </location>
</feature>
<comment type="caution">
    <text evidence="2">The sequence shown here is derived from an EMBL/GenBank/DDBJ whole genome shotgun (WGS) entry which is preliminary data.</text>
</comment>
<gene>
    <name evidence="2" type="ORF">SPHA_16651</name>
</gene>
<evidence type="ECO:0000313" key="3">
    <source>
        <dbReference type="Proteomes" id="UP000597762"/>
    </source>
</evidence>
<accession>A0A812BIG3</accession>
<organism evidence="2 3">
    <name type="scientific">Acanthosepion pharaonis</name>
    <name type="common">Pharaoh cuttlefish</name>
    <name type="synonym">Sepia pharaonis</name>
    <dbReference type="NCBI Taxonomy" id="158019"/>
    <lineage>
        <taxon>Eukaryota</taxon>
        <taxon>Metazoa</taxon>
        <taxon>Spiralia</taxon>
        <taxon>Lophotrochozoa</taxon>
        <taxon>Mollusca</taxon>
        <taxon>Cephalopoda</taxon>
        <taxon>Coleoidea</taxon>
        <taxon>Decapodiformes</taxon>
        <taxon>Sepiida</taxon>
        <taxon>Sepiina</taxon>
        <taxon>Sepiidae</taxon>
        <taxon>Acanthosepion</taxon>
    </lineage>
</organism>
<evidence type="ECO:0000259" key="1">
    <source>
        <dbReference type="Pfam" id="PF03184"/>
    </source>
</evidence>
<dbReference type="InterPro" id="IPR004875">
    <property type="entry name" value="DDE_SF_endonuclease_dom"/>
</dbReference>
<dbReference type="Proteomes" id="UP000597762">
    <property type="component" value="Unassembled WGS sequence"/>
</dbReference>
<proteinExistence type="predicted"/>
<dbReference type="Pfam" id="PF03184">
    <property type="entry name" value="DDE_1"/>
    <property type="match status" value="1"/>
</dbReference>
<dbReference type="OrthoDB" id="6157693at2759"/>